<evidence type="ECO:0000313" key="2">
    <source>
        <dbReference type="EMBL" id="EJT71741.1"/>
    </source>
</evidence>
<dbReference type="EnsemblFungi" id="EJT71741">
    <property type="protein sequence ID" value="EJT71741"/>
    <property type="gene ID" value="GGTG_10995"/>
</dbReference>
<reference evidence="3" key="4">
    <citation type="journal article" date="2015" name="G3 (Bethesda)">
        <title>Genome sequences of three phytopathogenic species of the Magnaporthaceae family of fungi.</title>
        <authorList>
            <person name="Okagaki L.H."/>
            <person name="Nunes C.C."/>
            <person name="Sailsbery J."/>
            <person name="Clay B."/>
            <person name="Brown D."/>
            <person name="John T."/>
            <person name="Oh Y."/>
            <person name="Young N."/>
            <person name="Fitzgerald M."/>
            <person name="Haas B.J."/>
            <person name="Zeng Q."/>
            <person name="Young S."/>
            <person name="Adiconis X."/>
            <person name="Fan L."/>
            <person name="Levin J.Z."/>
            <person name="Mitchell T.K."/>
            <person name="Okubara P.A."/>
            <person name="Farman M.L."/>
            <person name="Kohn L.M."/>
            <person name="Birren B."/>
            <person name="Ma L.-J."/>
            <person name="Dean R.A."/>
        </authorList>
    </citation>
    <scope>NUCLEOTIDE SEQUENCE</scope>
    <source>
        <strain evidence="3">R3-111a-1</strain>
    </source>
</reference>
<name>J3PBX1_GAET3</name>
<feature type="compositionally biased region" description="Acidic residues" evidence="1">
    <location>
        <begin position="162"/>
        <end position="180"/>
    </location>
</feature>
<dbReference type="AlphaFoldDB" id="J3PBX1"/>
<sequence>MISPALPCHVTPRAPLSFRLRERRRHSRSFSHICLPMSHLVSSTPRLPLMQFTATALLALFAVTGAPAMAAPTPFEGIAVPKPNPAPKGTNPIKAAAKKVGEGAAVCVLGAILCGKMAVDAIKGNSPKIYGREDVHTIGNLEARSPDADVPYVAIVTRDTAIDEESQEEAPESFDEEAEE</sequence>
<reference evidence="2" key="2">
    <citation type="submission" date="2010-07" db="EMBL/GenBank/DDBJ databases">
        <authorList>
            <consortium name="The Broad Institute Genome Sequencing Platform"/>
            <consortium name="Broad Institute Genome Sequencing Center for Infectious Disease"/>
            <person name="Ma L.-J."/>
            <person name="Dead R."/>
            <person name="Young S."/>
            <person name="Zeng Q."/>
            <person name="Koehrsen M."/>
            <person name="Alvarado L."/>
            <person name="Berlin A."/>
            <person name="Chapman S.B."/>
            <person name="Chen Z."/>
            <person name="Freedman E."/>
            <person name="Gellesch M."/>
            <person name="Goldberg J."/>
            <person name="Griggs A."/>
            <person name="Gujja S."/>
            <person name="Heilman E.R."/>
            <person name="Heiman D."/>
            <person name="Hepburn T."/>
            <person name="Howarth C."/>
            <person name="Jen D."/>
            <person name="Larson L."/>
            <person name="Mehta T."/>
            <person name="Neiman D."/>
            <person name="Pearson M."/>
            <person name="Roberts A."/>
            <person name="Saif S."/>
            <person name="Shea T."/>
            <person name="Shenoy N."/>
            <person name="Sisk P."/>
            <person name="Stolte C."/>
            <person name="Sykes S."/>
            <person name="Walk T."/>
            <person name="White J."/>
            <person name="Yandava C."/>
            <person name="Haas B."/>
            <person name="Nusbaum C."/>
            <person name="Birren B."/>
        </authorList>
    </citation>
    <scope>NUCLEOTIDE SEQUENCE</scope>
    <source>
        <strain evidence="2">R3-111a-1</strain>
    </source>
</reference>
<feature type="region of interest" description="Disordered" evidence="1">
    <location>
        <begin position="159"/>
        <end position="180"/>
    </location>
</feature>
<gene>
    <name evidence="3" type="primary">20351453</name>
    <name evidence="2" type="ORF">GGTG_10995</name>
</gene>
<dbReference type="VEuPathDB" id="FungiDB:GGTG_10995"/>
<evidence type="ECO:0000313" key="3">
    <source>
        <dbReference type="EnsemblFungi" id="EJT71741"/>
    </source>
</evidence>
<dbReference type="RefSeq" id="XP_009227138.1">
    <property type="nucleotide sequence ID" value="XM_009228874.1"/>
</dbReference>
<evidence type="ECO:0000313" key="4">
    <source>
        <dbReference type="Proteomes" id="UP000006039"/>
    </source>
</evidence>
<dbReference type="HOGENOM" id="CLU_1496299_0_0_1"/>
<protein>
    <submittedName>
        <fullName evidence="2 3">Uncharacterized protein</fullName>
    </submittedName>
</protein>
<dbReference type="EMBL" id="GL385400">
    <property type="protein sequence ID" value="EJT71741.1"/>
    <property type="molecule type" value="Genomic_DNA"/>
</dbReference>
<dbReference type="eggNOG" id="ENOG502TEXQ">
    <property type="taxonomic scope" value="Eukaryota"/>
</dbReference>
<dbReference type="GeneID" id="20351453"/>
<keyword evidence="4" id="KW-1185">Reference proteome</keyword>
<accession>J3PBX1</accession>
<reference evidence="3" key="5">
    <citation type="submission" date="2018-04" db="UniProtKB">
        <authorList>
            <consortium name="EnsemblFungi"/>
        </authorList>
    </citation>
    <scope>IDENTIFICATION</scope>
    <source>
        <strain evidence="3">R3-111a-1</strain>
    </source>
</reference>
<reference evidence="4" key="1">
    <citation type="submission" date="2010-07" db="EMBL/GenBank/DDBJ databases">
        <title>The genome sequence of Gaeumannomyces graminis var. tritici strain R3-111a-1.</title>
        <authorList>
            <consortium name="The Broad Institute Genome Sequencing Platform"/>
            <person name="Ma L.-J."/>
            <person name="Dead R."/>
            <person name="Young S."/>
            <person name="Zeng Q."/>
            <person name="Koehrsen M."/>
            <person name="Alvarado L."/>
            <person name="Berlin A."/>
            <person name="Chapman S.B."/>
            <person name="Chen Z."/>
            <person name="Freedman E."/>
            <person name="Gellesch M."/>
            <person name="Goldberg J."/>
            <person name="Griggs A."/>
            <person name="Gujja S."/>
            <person name="Heilman E.R."/>
            <person name="Heiman D."/>
            <person name="Hepburn T."/>
            <person name="Howarth C."/>
            <person name="Jen D."/>
            <person name="Larson L."/>
            <person name="Mehta T."/>
            <person name="Neiman D."/>
            <person name="Pearson M."/>
            <person name="Roberts A."/>
            <person name="Saif S."/>
            <person name="Shea T."/>
            <person name="Shenoy N."/>
            <person name="Sisk P."/>
            <person name="Stolte C."/>
            <person name="Sykes S."/>
            <person name="Walk T."/>
            <person name="White J."/>
            <person name="Yandava C."/>
            <person name="Haas B."/>
            <person name="Nusbaum C."/>
            <person name="Birren B."/>
        </authorList>
    </citation>
    <scope>NUCLEOTIDE SEQUENCE [LARGE SCALE GENOMIC DNA]</scope>
    <source>
        <strain evidence="4">R3-111a-1</strain>
    </source>
</reference>
<dbReference type="Proteomes" id="UP000006039">
    <property type="component" value="Unassembled WGS sequence"/>
</dbReference>
<reference evidence="2" key="3">
    <citation type="submission" date="2010-09" db="EMBL/GenBank/DDBJ databases">
        <title>Annotation of Gaeumannomyces graminis var. tritici R3-111a-1.</title>
        <authorList>
            <consortium name="The Broad Institute Genome Sequencing Platform"/>
            <person name="Ma L.-J."/>
            <person name="Dead R."/>
            <person name="Young S.K."/>
            <person name="Zeng Q."/>
            <person name="Gargeya S."/>
            <person name="Fitzgerald M."/>
            <person name="Haas B."/>
            <person name="Abouelleil A."/>
            <person name="Alvarado L."/>
            <person name="Arachchi H.M."/>
            <person name="Berlin A."/>
            <person name="Brown A."/>
            <person name="Chapman S.B."/>
            <person name="Chen Z."/>
            <person name="Dunbar C."/>
            <person name="Freedman E."/>
            <person name="Gearin G."/>
            <person name="Gellesch M."/>
            <person name="Goldberg J."/>
            <person name="Griggs A."/>
            <person name="Gujja S."/>
            <person name="Heiman D."/>
            <person name="Howarth C."/>
            <person name="Larson L."/>
            <person name="Lui A."/>
            <person name="MacDonald P.J.P."/>
            <person name="Mehta T."/>
            <person name="Montmayeur A."/>
            <person name="Murphy C."/>
            <person name="Neiman D."/>
            <person name="Pearson M."/>
            <person name="Priest M."/>
            <person name="Roberts A."/>
            <person name="Saif S."/>
            <person name="Shea T."/>
            <person name="Shenoy N."/>
            <person name="Sisk P."/>
            <person name="Stolte C."/>
            <person name="Sykes S."/>
            <person name="Yandava C."/>
            <person name="Wortman J."/>
            <person name="Nusbaum C."/>
            <person name="Birren B."/>
        </authorList>
    </citation>
    <scope>NUCLEOTIDE SEQUENCE</scope>
    <source>
        <strain evidence="2">R3-111a-1</strain>
    </source>
</reference>
<evidence type="ECO:0000256" key="1">
    <source>
        <dbReference type="SAM" id="MobiDB-lite"/>
    </source>
</evidence>
<proteinExistence type="predicted"/>
<organism evidence="2">
    <name type="scientific">Gaeumannomyces tritici (strain R3-111a-1)</name>
    <name type="common">Wheat and barley take-all root rot fungus</name>
    <name type="synonym">Gaeumannomyces graminis var. tritici</name>
    <dbReference type="NCBI Taxonomy" id="644352"/>
    <lineage>
        <taxon>Eukaryota</taxon>
        <taxon>Fungi</taxon>
        <taxon>Dikarya</taxon>
        <taxon>Ascomycota</taxon>
        <taxon>Pezizomycotina</taxon>
        <taxon>Sordariomycetes</taxon>
        <taxon>Sordariomycetidae</taxon>
        <taxon>Magnaporthales</taxon>
        <taxon>Magnaporthaceae</taxon>
        <taxon>Gaeumannomyces</taxon>
    </lineage>
</organism>